<proteinExistence type="predicted"/>
<accession>Q2GMW0</accession>
<dbReference type="HOGENOM" id="CLU_1239993_0_0_1"/>
<reference evidence="3" key="1">
    <citation type="journal article" date="2015" name="Genome Announc.">
        <title>Draft genome sequence of the cellulolytic fungus Chaetomium globosum.</title>
        <authorList>
            <person name="Cuomo C.A."/>
            <person name="Untereiner W.A."/>
            <person name="Ma L.-J."/>
            <person name="Grabherr M."/>
            <person name="Birren B.W."/>
        </authorList>
    </citation>
    <scope>NUCLEOTIDE SEQUENCE [LARGE SCALE GENOMIC DNA]</scope>
    <source>
        <strain evidence="3">ATCC 6205 / CBS 148.51 / DSM 1962 / NBRC 6347 / NRRL 1970</strain>
    </source>
</reference>
<sequence length="223" mass="23519">MALPKPCNRAFWYSRSVTERTQPVRCRTDAAPNGSSSPGSFGSSSPKIVQKHLFGAGCGNNTFCPNPQSGGESNTLSYGREAPGYFKVDGQVTGTITFTIHGRVGPVSIEAFPDVVQDSEDTDMISSAASTGKPQVSCPSPVSQTSAGSSCSIEENPNAHRVARQAFMAQSGGLYSHAARVPVVTIPLDLKPKSVILACTGMSLAATADFVSLRCTHANRRHR</sequence>
<dbReference type="EMBL" id="CH408035">
    <property type="protein sequence ID" value="EAQ84290.1"/>
    <property type="molecule type" value="Genomic_DNA"/>
</dbReference>
<organism evidence="2 3">
    <name type="scientific">Chaetomium globosum (strain ATCC 6205 / CBS 148.51 / DSM 1962 / NBRC 6347 / NRRL 1970)</name>
    <name type="common">Soil fungus</name>
    <dbReference type="NCBI Taxonomy" id="306901"/>
    <lineage>
        <taxon>Eukaryota</taxon>
        <taxon>Fungi</taxon>
        <taxon>Dikarya</taxon>
        <taxon>Ascomycota</taxon>
        <taxon>Pezizomycotina</taxon>
        <taxon>Sordariomycetes</taxon>
        <taxon>Sordariomycetidae</taxon>
        <taxon>Sordariales</taxon>
        <taxon>Chaetomiaceae</taxon>
        <taxon>Chaetomium</taxon>
    </lineage>
</organism>
<dbReference type="InParanoid" id="Q2GMW0"/>
<dbReference type="RefSeq" id="XP_001228621.1">
    <property type="nucleotide sequence ID" value="XM_001228620.1"/>
</dbReference>
<protein>
    <submittedName>
        <fullName evidence="2">Uncharacterized protein</fullName>
    </submittedName>
</protein>
<dbReference type="AlphaFoldDB" id="Q2GMW0"/>
<dbReference type="VEuPathDB" id="FungiDB:CHGG_10694"/>
<dbReference type="Proteomes" id="UP000001056">
    <property type="component" value="Unassembled WGS sequence"/>
</dbReference>
<evidence type="ECO:0000313" key="2">
    <source>
        <dbReference type="EMBL" id="EAQ84290.1"/>
    </source>
</evidence>
<dbReference type="GeneID" id="4396962"/>
<gene>
    <name evidence="2" type="ORF">CHGG_10694</name>
</gene>
<feature type="region of interest" description="Disordered" evidence="1">
    <location>
        <begin position="26"/>
        <end position="45"/>
    </location>
</feature>
<feature type="compositionally biased region" description="Low complexity" evidence="1">
    <location>
        <begin position="32"/>
        <end position="45"/>
    </location>
</feature>
<name>Q2GMW0_CHAGB</name>
<evidence type="ECO:0000256" key="1">
    <source>
        <dbReference type="SAM" id="MobiDB-lite"/>
    </source>
</evidence>
<keyword evidence="3" id="KW-1185">Reference proteome</keyword>
<evidence type="ECO:0000313" key="3">
    <source>
        <dbReference type="Proteomes" id="UP000001056"/>
    </source>
</evidence>